<protein>
    <submittedName>
        <fullName evidence="2">Uncharacterized protein</fullName>
    </submittedName>
</protein>
<feature type="non-terminal residue" evidence="2">
    <location>
        <position position="1"/>
    </location>
</feature>
<sequence length="209" mass="22467">MPVDGKSNGRFELPVLSPVNYSLTEGTDIPPPPESPVEERAPALPKIETTEEPSTPIYDEHPLAAPTNGTYNGRGRLGSADGPLSPASSKRASSIRRFLSRKSLNSNYDETNGSSENLSPGGFQRPESAMSYASTRPSLTRKKSGNWFKRLGGSRASVVYEDEPFNEKKAPIQKGPPPPKLPELSQLKAKIDGSDGGSLGGDDLFKNIK</sequence>
<accession>A0A3E2HAE0</accession>
<organism evidence="2 3">
    <name type="scientific">Scytalidium lignicola</name>
    <name type="common">Hyphomycete</name>
    <dbReference type="NCBI Taxonomy" id="5539"/>
    <lineage>
        <taxon>Eukaryota</taxon>
        <taxon>Fungi</taxon>
        <taxon>Dikarya</taxon>
        <taxon>Ascomycota</taxon>
        <taxon>Pezizomycotina</taxon>
        <taxon>Leotiomycetes</taxon>
        <taxon>Leotiomycetes incertae sedis</taxon>
        <taxon>Scytalidium</taxon>
    </lineage>
</organism>
<evidence type="ECO:0000313" key="3">
    <source>
        <dbReference type="Proteomes" id="UP000258309"/>
    </source>
</evidence>
<proteinExistence type="predicted"/>
<evidence type="ECO:0000313" key="2">
    <source>
        <dbReference type="EMBL" id="RFU30340.1"/>
    </source>
</evidence>
<feature type="compositionally biased region" description="Polar residues" evidence="1">
    <location>
        <begin position="102"/>
        <end position="118"/>
    </location>
</feature>
<feature type="non-terminal residue" evidence="2">
    <location>
        <position position="209"/>
    </location>
</feature>
<feature type="region of interest" description="Disordered" evidence="1">
    <location>
        <begin position="166"/>
        <end position="209"/>
    </location>
</feature>
<dbReference type="AlphaFoldDB" id="A0A3E2HAE0"/>
<gene>
    <name evidence="2" type="ORF">B7463_g5966</name>
</gene>
<feature type="region of interest" description="Disordered" evidence="1">
    <location>
        <begin position="1"/>
        <end position="146"/>
    </location>
</feature>
<evidence type="ECO:0000256" key="1">
    <source>
        <dbReference type="SAM" id="MobiDB-lite"/>
    </source>
</evidence>
<dbReference type="OMA" id="RASGWFK"/>
<dbReference type="OrthoDB" id="5380416at2759"/>
<dbReference type="EMBL" id="NCSJ02000102">
    <property type="protein sequence ID" value="RFU30340.1"/>
    <property type="molecule type" value="Genomic_DNA"/>
</dbReference>
<name>A0A3E2HAE0_SCYLI</name>
<dbReference type="Proteomes" id="UP000258309">
    <property type="component" value="Unassembled WGS sequence"/>
</dbReference>
<reference evidence="2 3" key="1">
    <citation type="submission" date="2018-05" db="EMBL/GenBank/DDBJ databases">
        <title>Draft genome sequence of Scytalidium lignicola DSM 105466, a ubiquitous saprotrophic fungus.</title>
        <authorList>
            <person name="Buettner E."/>
            <person name="Gebauer A.M."/>
            <person name="Hofrichter M."/>
            <person name="Liers C."/>
            <person name="Kellner H."/>
        </authorList>
    </citation>
    <scope>NUCLEOTIDE SEQUENCE [LARGE SCALE GENOMIC DNA]</scope>
    <source>
        <strain evidence="2 3">DSM 105466</strain>
    </source>
</reference>
<keyword evidence="3" id="KW-1185">Reference proteome</keyword>
<comment type="caution">
    <text evidence="2">The sequence shown here is derived from an EMBL/GenBank/DDBJ whole genome shotgun (WGS) entry which is preliminary data.</text>
</comment>